<dbReference type="EMBL" id="MCFA01000033">
    <property type="protein sequence ID" value="ORY14470.1"/>
    <property type="molecule type" value="Genomic_DNA"/>
</dbReference>
<dbReference type="GO" id="GO:0004553">
    <property type="term" value="F:hydrolase activity, hydrolyzing O-glycosyl compounds"/>
    <property type="evidence" value="ECO:0007669"/>
    <property type="project" value="InterPro"/>
</dbReference>
<evidence type="ECO:0000256" key="3">
    <source>
        <dbReference type="ARBA" id="ARBA00022723"/>
    </source>
</evidence>
<dbReference type="Gene3D" id="3.20.20.80">
    <property type="entry name" value="Glycosidases"/>
    <property type="match status" value="1"/>
</dbReference>
<dbReference type="Gene3D" id="2.40.30.140">
    <property type="match status" value="1"/>
</dbReference>
<name>A0A1Y1ZWB9_9PLEO</name>
<dbReference type="InterPro" id="IPR006047">
    <property type="entry name" value="GH13_cat_dom"/>
</dbReference>
<comment type="similarity">
    <text evidence="2">Belongs to the glycosyl hydrolase 13 family.</text>
</comment>
<keyword evidence="5" id="KW-0119">Carbohydrate metabolism</keyword>
<dbReference type="PANTHER" id="PTHR43447">
    <property type="entry name" value="ALPHA-AMYLASE"/>
    <property type="match status" value="1"/>
</dbReference>
<dbReference type="InterPro" id="IPR017853">
    <property type="entry name" value="GH"/>
</dbReference>
<dbReference type="Gene3D" id="2.60.40.1180">
    <property type="entry name" value="Golgi alpha-mannosidase II"/>
    <property type="match status" value="2"/>
</dbReference>
<dbReference type="GO" id="GO:0005975">
    <property type="term" value="P:carbohydrate metabolic process"/>
    <property type="evidence" value="ECO:0007669"/>
    <property type="project" value="InterPro"/>
</dbReference>
<dbReference type="SUPFAM" id="SSF51445">
    <property type="entry name" value="(Trans)glycosidases"/>
    <property type="match status" value="1"/>
</dbReference>
<dbReference type="SUPFAM" id="SSF51011">
    <property type="entry name" value="Glycosyl hydrolase domain"/>
    <property type="match status" value="2"/>
</dbReference>
<evidence type="ECO:0000259" key="7">
    <source>
        <dbReference type="SMART" id="SM00642"/>
    </source>
</evidence>
<evidence type="ECO:0000256" key="6">
    <source>
        <dbReference type="ARBA" id="ARBA00023295"/>
    </source>
</evidence>
<dbReference type="STRING" id="1231657.A0A1Y1ZWB9"/>
<gene>
    <name evidence="8" type="ORF">BCR34DRAFT_672564</name>
</gene>
<keyword evidence="9" id="KW-1185">Reference proteome</keyword>
<evidence type="ECO:0000256" key="2">
    <source>
        <dbReference type="ARBA" id="ARBA00008061"/>
    </source>
</evidence>
<reference evidence="8 9" key="1">
    <citation type="submission" date="2016-07" db="EMBL/GenBank/DDBJ databases">
        <title>Pervasive Adenine N6-methylation of Active Genes in Fungi.</title>
        <authorList>
            <consortium name="DOE Joint Genome Institute"/>
            <person name="Mondo S.J."/>
            <person name="Dannebaum R.O."/>
            <person name="Kuo R.C."/>
            <person name="Labutti K."/>
            <person name="Haridas S."/>
            <person name="Kuo A."/>
            <person name="Salamov A."/>
            <person name="Ahrendt S.R."/>
            <person name="Lipzen A."/>
            <person name="Sullivan W."/>
            <person name="Andreopoulos W.B."/>
            <person name="Clum A."/>
            <person name="Lindquist E."/>
            <person name="Daum C."/>
            <person name="Ramamoorthy G.K."/>
            <person name="Gryganskyi A."/>
            <person name="Culley D."/>
            <person name="Magnuson J.K."/>
            <person name="James T.Y."/>
            <person name="O'Malley M.A."/>
            <person name="Stajich J.E."/>
            <person name="Spatafora J.W."/>
            <person name="Visel A."/>
            <person name="Grigoriev I.V."/>
        </authorList>
    </citation>
    <scope>NUCLEOTIDE SEQUENCE [LARGE SCALE GENOMIC DNA]</scope>
    <source>
        <strain evidence="8 9">CBS 115471</strain>
    </source>
</reference>
<dbReference type="InterPro" id="IPR013776">
    <property type="entry name" value="A-amylase_thermo"/>
</dbReference>
<evidence type="ECO:0000313" key="8">
    <source>
        <dbReference type="EMBL" id="ORY14470.1"/>
    </source>
</evidence>
<dbReference type="PIRSF" id="PIRSF001021">
    <property type="entry name" value="Alph-amls_thrmst"/>
    <property type="match status" value="1"/>
</dbReference>
<dbReference type="SMART" id="SM00642">
    <property type="entry name" value="Aamy"/>
    <property type="match status" value="1"/>
</dbReference>
<keyword evidence="3" id="KW-0479">Metal-binding</keyword>
<accession>A0A1Y1ZWB9</accession>
<feature type="domain" description="Glycosyl hydrolase family 13 catalytic" evidence="7">
    <location>
        <begin position="5"/>
        <end position="391"/>
    </location>
</feature>
<keyword evidence="4" id="KW-0378">Hydrolase</keyword>
<evidence type="ECO:0000256" key="1">
    <source>
        <dbReference type="ARBA" id="ARBA00001913"/>
    </source>
</evidence>
<evidence type="ECO:0000256" key="4">
    <source>
        <dbReference type="ARBA" id="ARBA00022801"/>
    </source>
</evidence>
<organism evidence="8 9">
    <name type="scientific">Clohesyomyces aquaticus</name>
    <dbReference type="NCBI Taxonomy" id="1231657"/>
    <lineage>
        <taxon>Eukaryota</taxon>
        <taxon>Fungi</taxon>
        <taxon>Dikarya</taxon>
        <taxon>Ascomycota</taxon>
        <taxon>Pezizomycotina</taxon>
        <taxon>Dothideomycetes</taxon>
        <taxon>Pleosporomycetidae</taxon>
        <taxon>Pleosporales</taxon>
        <taxon>Lindgomycetaceae</taxon>
        <taxon>Clohesyomyces</taxon>
    </lineage>
</organism>
<dbReference type="AlphaFoldDB" id="A0A1Y1ZWB9"/>
<dbReference type="Proteomes" id="UP000193144">
    <property type="component" value="Unassembled WGS sequence"/>
</dbReference>
<dbReference type="Pfam" id="PF00128">
    <property type="entry name" value="Alpha-amylase"/>
    <property type="match status" value="1"/>
</dbReference>
<dbReference type="CDD" id="cd11318">
    <property type="entry name" value="AmyAc_bac_fung_AmyA"/>
    <property type="match status" value="1"/>
</dbReference>
<dbReference type="OrthoDB" id="550577at2759"/>
<comment type="caution">
    <text evidence="8">The sequence shown here is derived from an EMBL/GenBank/DDBJ whole genome shotgun (WGS) entry which is preliminary data.</text>
</comment>
<proteinExistence type="inferred from homology"/>
<keyword evidence="6" id="KW-0326">Glycosidase</keyword>
<comment type="cofactor">
    <cofactor evidence="1">
        <name>Ca(2+)</name>
        <dbReference type="ChEBI" id="CHEBI:29108"/>
    </cofactor>
</comment>
<dbReference type="NCBIfam" id="NF006969">
    <property type="entry name" value="PRK09441.1-2"/>
    <property type="match status" value="1"/>
</dbReference>
<dbReference type="InterPro" id="IPR013780">
    <property type="entry name" value="Glyco_hydro_b"/>
</dbReference>
<dbReference type="GO" id="GO:0005509">
    <property type="term" value="F:calcium ion binding"/>
    <property type="evidence" value="ECO:0007669"/>
    <property type="project" value="InterPro"/>
</dbReference>
<evidence type="ECO:0000256" key="5">
    <source>
        <dbReference type="ARBA" id="ARBA00023277"/>
    </source>
</evidence>
<evidence type="ECO:0000313" key="9">
    <source>
        <dbReference type="Proteomes" id="UP000193144"/>
    </source>
</evidence>
<protein>
    <submittedName>
        <fullName evidence="8">Glucan 1,4-alpha-maltohexaosidase</fullName>
    </submittedName>
</protein>
<sequence>MDDNPVIFQSFEWNIKNDQKHYRRLFRVLPALHSIGITALWLPPACKAGNSTGNGYDIYDLYDLGEFEQRGSRSTKWGPKEDLMALSSKAKELHVGLYFDAVLNHRCGGDAKEVITVVEVDPQNRNRNLTRPKEIEAWLRFDFPGRRGKYSPMRYTSAQYNASDWDDRAQKNAIYKIVQGGKDWAKDVSDEWGNGDYLMFNNLDYTNKALRDDVNYWGVWVTQQLGLSGFRLDAMQHFSQTFSSHWMKNIQRNAGRDIFFVGEYWNGDVAILESYLKNSPPDLYLYDAPLLYNFGRMSHSKNPDLRTVFERSLVSSRPRNAVTLVMNHDTQKGQVMDTPISAAFTSLAYALTLLRRDGYPCVFYGDVYGTSAPHVSHPTCGGKLPDLVLARKLYAYGEQVDYFSSPGCIGWVRKGITLGRGHKASGMAVVMSWVGEARVSQHPPPHHGFSFVGPVWARKLLRRASSHEVPVHQFHQRMNVGVQHAGQVWTDLLKGSRDRVTIGRDGFGVFSCQKNTVAIYVSERGEGRENFPVNFETNIYG</sequence>